<sequence length="105" mass="11910">METLLKYKDNISDKFWKMNMTGSSYTVTYGKVGTVGAVKTKEFESEEACQKEANKLIQSKLKKGYVLVDSSEHLIKESSITDLFFGSCLRRLRKKVNIQMNSLSG</sequence>
<dbReference type="SUPFAM" id="SSF142921">
    <property type="entry name" value="WGR domain-like"/>
    <property type="match status" value="1"/>
</dbReference>
<dbReference type="InterPro" id="IPR049809">
    <property type="entry name" value="YehF/YfeS-like_WGR"/>
</dbReference>
<gene>
    <name evidence="2" type="ORF">J2S17_004616</name>
</gene>
<dbReference type="PROSITE" id="PS51977">
    <property type="entry name" value="WGR"/>
    <property type="match status" value="1"/>
</dbReference>
<accession>A0ABU0ANG6</accession>
<dbReference type="Gene3D" id="2.20.140.10">
    <property type="entry name" value="WGR domain"/>
    <property type="match status" value="1"/>
</dbReference>
<dbReference type="InterPro" id="IPR050458">
    <property type="entry name" value="LolB"/>
</dbReference>
<reference evidence="2 3" key="1">
    <citation type="submission" date="2023-07" db="EMBL/GenBank/DDBJ databases">
        <title>Genomic Encyclopedia of Type Strains, Phase IV (KMG-IV): sequencing the most valuable type-strain genomes for metagenomic binning, comparative biology and taxonomic classification.</title>
        <authorList>
            <person name="Goeker M."/>
        </authorList>
    </citation>
    <scope>NUCLEOTIDE SEQUENCE [LARGE SCALE GENOMIC DNA]</scope>
    <source>
        <strain evidence="2 3">DSM 23494</strain>
    </source>
</reference>
<dbReference type="Proteomes" id="UP001238088">
    <property type="component" value="Unassembled WGS sequence"/>
</dbReference>
<keyword evidence="3" id="KW-1185">Reference proteome</keyword>
<organism evidence="2 3">
    <name type="scientific">Cytobacillus purgationiresistens</name>
    <dbReference type="NCBI Taxonomy" id="863449"/>
    <lineage>
        <taxon>Bacteria</taxon>
        <taxon>Bacillati</taxon>
        <taxon>Bacillota</taxon>
        <taxon>Bacilli</taxon>
        <taxon>Bacillales</taxon>
        <taxon>Bacillaceae</taxon>
        <taxon>Cytobacillus</taxon>
    </lineage>
</organism>
<evidence type="ECO:0000259" key="1">
    <source>
        <dbReference type="PROSITE" id="PS51977"/>
    </source>
</evidence>
<name>A0ABU0ANG6_9BACI</name>
<dbReference type="PANTHER" id="PTHR30634:SF13">
    <property type="entry name" value="PROTEIN YEHF"/>
    <property type="match status" value="1"/>
</dbReference>
<dbReference type="PANTHER" id="PTHR30634">
    <property type="entry name" value="OUTER MEMBRANE LOLAB LIPOPROTEIN INSERTION APPARATUS"/>
    <property type="match status" value="1"/>
</dbReference>
<comment type="caution">
    <text evidence="2">The sequence shown here is derived from an EMBL/GenBank/DDBJ whole genome shotgun (WGS) entry which is preliminary data.</text>
</comment>
<proteinExistence type="predicted"/>
<dbReference type="GO" id="GO:0003677">
    <property type="term" value="F:DNA binding"/>
    <property type="evidence" value="ECO:0007669"/>
    <property type="project" value="UniProtKB-KW"/>
</dbReference>
<dbReference type="CDD" id="cd07996">
    <property type="entry name" value="WGR_MMR_like"/>
    <property type="match status" value="1"/>
</dbReference>
<keyword evidence="2" id="KW-0238">DNA-binding</keyword>
<dbReference type="Pfam" id="PF05406">
    <property type="entry name" value="WGR"/>
    <property type="match status" value="1"/>
</dbReference>
<dbReference type="SMART" id="SM00773">
    <property type="entry name" value="WGR"/>
    <property type="match status" value="1"/>
</dbReference>
<evidence type="ECO:0000313" key="2">
    <source>
        <dbReference type="EMBL" id="MDQ0272723.1"/>
    </source>
</evidence>
<dbReference type="InterPro" id="IPR036930">
    <property type="entry name" value="WGR_dom_sf"/>
</dbReference>
<evidence type="ECO:0000313" key="3">
    <source>
        <dbReference type="Proteomes" id="UP001238088"/>
    </source>
</evidence>
<dbReference type="InterPro" id="IPR008893">
    <property type="entry name" value="WGR_domain"/>
</dbReference>
<dbReference type="EMBL" id="JAUSUB010000027">
    <property type="protein sequence ID" value="MDQ0272723.1"/>
    <property type="molecule type" value="Genomic_DNA"/>
</dbReference>
<feature type="domain" description="WGR" evidence="1">
    <location>
        <begin position="1"/>
        <end position="78"/>
    </location>
</feature>
<protein>
    <submittedName>
        <fullName evidence="2">DNA-binding WGR domain protein</fullName>
    </submittedName>
</protein>